<proteinExistence type="predicted"/>
<dbReference type="HOGENOM" id="CLU_544045_0_0_1"/>
<name>S8FGV7_FOMSC</name>
<dbReference type="InParanoid" id="S8FGV7"/>
<keyword evidence="3" id="KW-1185">Reference proteome</keyword>
<dbReference type="Proteomes" id="UP000015241">
    <property type="component" value="Unassembled WGS sequence"/>
</dbReference>
<accession>S8FGV7</accession>
<evidence type="ECO:0000313" key="2">
    <source>
        <dbReference type="EMBL" id="EPT00646.1"/>
    </source>
</evidence>
<dbReference type="AlphaFoldDB" id="S8FGV7"/>
<feature type="region of interest" description="Disordered" evidence="1">
    <location>
        <begin position="350"/>
        <end position="440"/>
    </location>
</feature>
<organism evidence="2 3">
    <name type="scientific">Fomitopsis schrenkii</name>
    <name type="common">Brown rot fungus</name>
    <dbReference type="NCBI Taxonomy" id="2126942"/>
    <lineage>
        <taxon>Eukaryota</taxon>
        <taxon>Fungi</taxon>
        <taxon>Dikarya</taxon>
        <taxon>Basidiomycota</taxon>
        <taxon>Agaricomycotina</taxon>
        <taxon>Agaricomycetes</taxon>
        <taxon>Polyporales</taxon>
        <taxon>Fomitopsis</taxon>
    </lineage>
</organism>
<dbReference type="EMBL" id="KE504147">
    <property type="protein sequence ID" value="EPT00646.1"/>
    <property type="molecule type" value="Genomic_DNA"/>
</dbReference>
<gene>
    <name evidence="2" type="ORF">FOMPIDRAFT_113984</name>
</gene>
<sequence length="501" mass="55709">MDFQNALSLGILQAFCGDLEGTNIEALEAIWYAYWAEAYRSEKRFNPERVFASPQYPLTKYQLSNGGYLLNKKRVPDFLLLFADGHRDNSRTTAKRGEVTDYTKMLSYYMGNCVVDGHAVLAVCEIKSAPKIHVKGSETFQRAFERIMAKSEQAAQSGAHRQLGLYFSAIADEGKHVAGVAAIAAVGPFFAIANCEEDQADALSNNTDSSFRSSDVSIPSSVRRAGVSNLYEAQPLDSPEPRQLNLRPRDVLKQTSVPRLHNWGCIANHIFQRENEGLTPGCREEHVIGLGGPEADPDDARGTDSDKQRLRCLYWRYECRTFRGFRRCGNNRSSTDIQGCRCCTRRGAWRQPTAPRAGPSNISRGSAEATAKTATGLSATGSRATKPAKKAERPSRIPRLSAGPSDLNRNVDTGGGVLQNEARIHDSEGADASQTNDGDRMQTLRETLEQRRGPRERETRELNWTAFERWTDESAEAIKDELLRYIVENNPTLPVANPDWN</sequence>
<protein>
    <submittedName>
        <fullName evidence="2">Uncharacterized protein</fullName>
    </submittedName>
</protein>
<evidence type="ECO:0000256" key="1">
    <source>
        <dbReference type="SAM" id="MobiDB-lite"/>
    </source>
</evidence>
<reference evidence="2 3" key="1">
    <citation type="journal article" date="2012" name="Science">
        <title>The Paleozoic origin of enzymatic lignin decomposition reconstructed from 31 fungal genomes.</title>
        <authorList>
            <person name="Floudas D."/>
            <person name="Binder M."/>
            <person name="Riley R."/>
            <person name="Barry K."/>
            <person name="Blanchette R.A."/>
            <person name="Henrissat B."/>
            <person name="Martinez A.T."/>
            <person name="Otillar R."/>
            <person name="Spatafora J.W."/>
            <person name="Yadav J.S."/>
            <person name="Aerts A."/>
            <person name="Benoit I."/>
            <person name="Boyd A."/>
            <person name="Carlson A."/>
            <person name="Copeland A."/>
            <person name="Coutinho P.M."/>
            <person name="de Vries R.P."/>
            <person name="Ferreira P."/>
            <person name="Findley K."/>
            <person name="Foster B."/>
            <person name="Gaskell J."/>
            <person name="Glotzer D."/>
            <person name="Gorecki P."/>
            <person name="Heitman J."/>
            <person name="Hesse C."/>
            <person name="Hori C."/>
            <person name="Igarashi K."/>
            <person name="Jurgens J.A."/>
            <person name="Kallen N."/>
            <person name="Kersten P."/>
            <person name="Kohler A."/>
            <person name="Kuees U."/>
            <person name="Kumar T.K.A."/>
            <person name="Kuo A."/>
            <person name="LaButti K."/>
            <person name="Larrondo L.F."/>
            <person name="Lindquist E."/>
            <person name="Ling A."/>
            <person name="Lombard V."/>
            <person name="Lucas S."/>
            <person name="Lundell T."/>
            <person name="Martin R."/>
            <person name="McLaughlin D.J."/>
            <person name="Morgenstern I."/>
            <person name="Morin E."/>
            <person name="Murat C."/>
            <person name="Nagy L.G."/>
            <person name="Nolan M."/>
            <person name="Ohm R.A."/>
            <person name="Patyshakuliyeva A."/>
            <person name="Rokas A."/>
            <person name="Ruiz-Duenas F.J."/>
            <person name="Sabat G."/>
            <person name="Salamov A."/>
            <person name="Samejima M."/>
            <person name="Schmutz J."/>
            <person name="Slot J.C."/>
            <person name="St John F."/>
            <person name="Stenlid J."/>
            <person name="Sun H."/>
            <person name="Sun S."/>
            <person name="Syed K."/>
            <person name="Tsang A."/>
            <person name="Wiebenga A."/>
            <person name="Young D."/>
            <person name="Pisabarro A."/>
            <person name="Eastwood D.C."/>
            <person name="Martin F."/>
            <person name="Cullen D."/>
            <person name="Grigoriev I.V."/>
            <person name="Hibbett D.S."/>
        </authorList>
    </citation>
    <scope>NUCLEOTIDE SEQUENCE</scope>
    <source>
        <strain evidence="3">FP-58527</strain>
    </source>
</reference>
<feature type="compositionally biased region" description="Polar residues" evidence="1">
    <location>
        <begin position="372"/>
        <end position="383"/>
    </location>
</feature>
<evidence type="ECO:0000313" key="3">
    <source>
        <dbReference type="Proteomes" id="UP000015241"/>
    </source>
</evidence>